<reference evidence="3" key="1">
    <citation type="submission" date="2021-01" db="EMBL/GenBank/DDBJ databases">
        <authorList>
            <person name="Corre E."/>
            <person name="Pelletier E."/>
            <person name="Niang G."/>
            <person name="Scheremetjew M."/>
            <person name="Finn R."/>
            <person name="Kale V."/>
            <person name="Holt S."/>
            <person name="Cochrane G."/>
            <person name="Meng A."/>
            <person name="Brown T."/>
            <person name="Cohen L."/>
        </authorList>
    </citation>
    <scope>NUCLEOTIDE SEQUENCE</scope>
    <source>
        <strain evidence="3">CCMP1756</strain>
    </source>
</reference>
<evidence type="ECO:0000256" key="1">
    <source>
        <dbReference type="SAM" id="Coils"/>
    </source>
</evidence>
<protein>
    <submittedName>
        <fullName evidence="3">Uncharacterized protein</fullName>
    </submittedName>
</protein>
<gene>
    <name evidence="3" type="ORF">PCAL00307_LOCUS22403</name>
</gene>
<name>A0A7S4EE40_9STRA</name>
<keyword evidence="1" id="KW-0175">Coiled coil</keyword>
<sequence>MASFEPTDADAAALGKSEALKARFEAIAGECTEDNLDLDAASAKLEEMSAELDSFLAELERDLPADVKAQFDAAELKVEEEENENIRRDPAEAFGELQSRASRATKAAGDTLQEAQALEKQQRKLQLEGIEAHKDLEQAAKELQELRDAFELCTGGSEGESEVEKELRRMQEKKYGHEESKSEKADDLDPAHRQLIDDATPNNALEAGHMELVMNKMRYASLGVENEQLRAQIAELKAMNRLAEEGGVPRDAPE</sequence>
<evidence type="ECO:0000313" key="3">
    <source>
        <dbReference type="EMBL" id="CAE0706952.1"/>
    </source>
</evidence>
<feature type="region of interest" description="Disordered" evidence="2">
    <location>
        <begin position="169"/>
        <end position="189"/>
    </location>
</feature>
<feature type="coiled-coil region" evidence="1">
    <location>
        <begin position="108"/>
        <end position="153"/>
    </location>
</feature>
<feature type="coiled-coil region" evidence="1">
    <location>
        <begin position="219"/>
        <end position="246"/>
    </location>
</feature>
<accession>A0A7S4EE40</accession>
<dbReference type="EMBL" id="HBIW01025956">
    <property type="protein sequence ID" value="CAE0706952.1"/>
    <property type="molecule type" value="Transcribed_RNA"/>
</dbReference>
<proteinExistence type="predicted"/>
<dbReference type="AlphaFoldDB" id="A0A7S4EE40"/>
<evidence type="ECO:0000256" key="2">
    <source>
        <dbReference type="SAM" id="MobiDB-lite"/>
    </source>
</evidence>
<organism evidence="3">
    <name type="scientific">Pelagomonas calceolata</name>
    <dbReference type="NCBI Taxonomy" id="35677"/>
    <lineage>
        <taxon>Eukaryota</taxon>
        <taxon>Sar</taxon>
        <taxon>Stramenopiles</taxon>
        <taxon>Ochrophyta</taxon>
        <taxon>Pelagophyceae</taxon>
        <taxon>Pelagomonadales</taxon>
        <taxon>Pelagomonadaceae</taxon>
        <taxon>Pelagomonas</taxon>
    </lineage>
</organism>